<keyword evidence="7" id="KW-1185">Reference proteome</keyword>
<accession>A0A919AHN6</accession>
<dbReference type="InterPro" id="IPR050172">
    <property type="entry name" value="SsuD_RutA_monooxygenase"/>
</dbReference>
<dbReference type="PANTHER" id="PTHR42847:SF4">
    <property type="entry name" value="ALKANESULFONATE MONOOXYGENASE-RELATED"/>
    <property type="match status" value="1"/>
</dbReference>
<dbReference type="SUPFAM" id="SSF51679">
    <property type="entry name" value="Bacterial luciferase-like"/>
    <property type="match status" value="1"/>
</dbReference>
<evidence type="ECO:0000313" key="6">
    <source>
        <dbReference type="EMBL" id="GHF10101.1"/>
    </source>
</evidence>
<dbReference type="GO" id="GO:0008726">
    <property type="term" value="F:alkanesulfonate monooxygenase activity"/>
    <property type="evidence" value="ECO:0007669"/>
    <property type="project" value="TreeGrafter"/>
</dbReference>
<gene>
    <name evidence="6" type="ORF">GCM10018772_38820</name>
</gene>
<dbReference type="InterPro" id="IPR011251">
    <property type="entry name" value="Luciferase-like_dom"/>
</dbReference>
<evidence type="ECO:0000256" key="2">
    <source>
        <dbReference type="ARBA" id="ARBA00022643"/>
    </source>
</evidence>
<evidence type="ECO:0000313" key="7">
    <source>
        <dbReference type="Proteomes" id="UP000630718"/>
    </source>
</evidence>
<dbReference type="PANTHER" id="PTHR42847">
    <property type="entry name" value="ALKANESULFONATE MONOOXYGENASE"/>
    <property type="match status" value="1"/>
</dbReference>
<dbReference type="InterPro" id="IPR036661">
    <property type="entry name" value="Luciferase-like_sf"/>
</dbReference>
<keyword evidence="3" id="KW-0560">Oxidoreductase</keyword>
<feature type="domain" description="Luciferase-like" evidence="5">
    <location>
        <begin position="7"/>
        <end position="245"/>
    </location>
</feature>
<keyword evidence="4" id="KW-0503">Monooxygenase</keyword>
<reference evidence="6" key="1">
    <citation type="journal article" date="2014" name="Int. J. Syst. Evol. Microbiol.">
        <title>Complete genome sequence of Corynebacterium casei LMG S-19264T (=DSM 44701T), isolated from a smear-ripened cheese.</title>
        <authorList>
            <consortium name="US DOE Joint Genome Institute (JGI-PGF)"/>
            <person name="Walter F."/>
            <person name="Albersmeier A."/>
            <person name="Kalinowski J."/>
            <person name="Ruckert C."/>
        </authorList>
    </citation>
    <scope>NUCLEOTIDE SEQUENCE</scope>
    <source>
        <strain evidence="6">JCM 4477</strain>
    </source>
</reference>
<dbReference type="RefSeq" id="WP_190205594.1">
    <property type="nucleotide sequence ID" value="NZ_BNBI01000008.1"/>
</dbReference>
<keyword evidence="1" id="KW-0285">Flavoprotein</keyword>
<evidence type="ECO:0000256" key="3">
    <source>
        <dbReference type="ARBA" id="ARBA00023002"/>
    </source>
</evidence>
<proteinExistence type="predicted"/>
<dbReference type="InterPro" id="IPR019952">
    <property type="entry name" value="F420_OxRdatse_Rv1855c_pred"/>
</dbReference>
<dbReference type="NCBIfam" id="TIGR03560">
    <property type="entry name" value="F420_Rv1855c"/>
    <property type="match status" value="1"/>
</dbReference>
<dbReference type="Proteomes" id="UP000630718">
    <property type="component" value="Unassembled WGS sequence"/>
</dbReference>
<dbReference type="EMBL" id="BNBI01000008">
    <property type="protein sequence ID" value="GHF10101.1"/>
    <property type="molecule type" value="Genomic_DNA"/>
</dbReference>
<evidence type="ECO:0000259" key="5">
    <source>
        <dbReference type="Pfam" id="PF00296"/>
    </source>
</evidence>
<name>A0A919AHN6_9ACTN</name>
<organism evidence="6 7">
    <name type="scientific">Streptomyces fumanus</name>
    <dbReference type="NCBI Taxonomy" id="67302"/>
    <lineage>
        <taxon>Bacteria</taxon>
        <taxon>Bacillati</taxon>
        <taxon>Actinomycetota</taxon>
        <taxon>Actinomycetes</taxon>
        <taxon>Kitasatosporales</taxon>
        <taxon>Streptomycetaceae</taxon>
        <taxon>Streptomyces</taxon>
    </lineage>
</organism>
<keyword evidence="2" id="KW-0288">FMN</keyword>
<evidence type="ECO:0000256" key="4">
    <source>
        <dbReference type="ARBA" id="ARBA00023033"/>
    </source>
</evidence>
<dbReference type="Pfam" id="PF00296">
    <property type="entry name" value="Bac_luciferase"/>
    <property type="match status" value="1"/>
</dbReference>
<dbReference type="GO" id="GO:0046306">
    <property type="term" value="P:alkanesulfonate catabolic process"/>
    <property type="evidence" value="ECO:0007669"/>
    <property type="project" value="TreeGrafter"/>
</dbReference>
<evidence type="ECO:0000256" key="1">
    <source>
        <dbReference type="ARBA" id="ARBA00022630"/>
    </source>
</evidence>
<sequence>MDLRIFTEPQQGATYDTLLTVAKATEDLGFDAFFRSDHYLRMGNVDGLPGPTDAWITLAGLARETKRIRLGTLMTAGTFRLPGVLAIQVAQVDQMSGGRVELGLGAGWFEEEHKAYGIPFPKEKFARLEEQLAIVTGLWATERGKTFDFHGTFYDLTDSPALPKPAQAKVPVLIGGHGATRTPRLAAQYADEFNIPFASIEDTERQFGRVRAAAEEAGRGADALVYSNALVVCVGRDDAEVARRAAVIGREVDELKANGLAGSPAEVVDKIGRYAEAGSQRIYLQVLDLHDLDHLELISSQVQAQLPR</sequence>
<dbReference type="Gene3D" id="3.20.20.30">
    <property type="entry name" value="Luciferase-like domain"/>
    <property type="match status" value="1"/>
</dbReference>
<protein>
    <submittedName>
        <fullName evidence="6">LLM class F420-dependent oxidoreductase</fullName>
    </submittedName>
</protein>
<dbReference type="AlphaFoldDB" id="A0A919AHN6"/>
<comment type="caution">
    <text evidence="6">The sequence shown here is derived from an EMBL/GenBank/DDBJ whole genome shotgun (WGS) entry which is preliminary data.</text>
</comment>
<reference evidence="6" key="2">
    <citation type="submission" date="2020-09" db="EMBL/GenBank/DDBJ databases">
        <authorList>
            <person name="Sun Q."/>
            <person name="Ohkuma M."/>
        </authorList>
    </citation>
    <scope>NUCLEOTIDE SEQUENCE</scope>
    <source>
        <strain evidence="6">JCM 4477</strain>
    </source>
</reference>